<feature type="transmembrane region" description="Helical" evidence="7">
    <location>
        <begin position="153"/>
        <end position="171"/>
    </location>
</feature>
<evidence type="ECO:0000256" key="6">
    <source>
        <dbReference type="ARBA" id="ARBA00023136"/>
    </source>
</evidence>
<dbReference type="STRING" id="93625.A0A409WF65"/>
<keyword evidence="5 7" id="KW-1133">Transmembrane helix</keyword>
<gene>
    <name evidence="8" type="ORF">CVT25_010787</name>
</gene>
<dbReference type="FunFam" id="1.20.1250.20:FF:000085">
    <property type="entry name" value="MFS peptide transporter Ptr2"/>
    <property type="match status" value="1"/>
</dbReference>
<accession>A0A409WF65</accession>
<comment type="similarity">
    <text evidence="2">Belongs to the major facilitator superfamily. Proton-dependent oligopeptide transporter (POT/PTR) (TC 2.A.17) family.</text>
</comment>
<dbReference type="PROSITE" id="PS01022">
    <property type="entry name" value="PTR2_1"/>
    <property type="match status" value="1"/>
</dbReference>
<reference evidence="8 9" key="1">
    <citation type="journal article" date="2018" name="Evol. Lett.">
        <title>Horizontal gene cluster transfer increased hallucinogenic mushroom diversity.</title>
        <authorList>
            <person name="Reynolds H.T."/>
            <person name="Vijayakumar V."/>
            <person name="Gluck-Thaler E."/>
            <person name="Korotkin H.B."/>
            <person name="Matheny P.B."/>
            <person name="Slot J.C."/>
        </authorList>
    </citation>
    <scope>NUCLEOTIDE SEQUENCE [LARGE SCALE GENOMIC DNA]</scope>
    <source>
        <strain evidence="8 9">2631</strain>
    </source>
</reference>
<keyword evidence="4 7" id="KW-0812">Transmembrane</keyword>
<sequence>MAAPPAYASEKSGSKELVYGGAELDDEKVSHSDIVSSEFVQGSENVTQHDLDTLRHVPDKLPYTAWLVVLVEFAERWSYYGTTNIFNNYIRQPLPAGSRTGAVIIDAANGVAGALGKGQQTSFAIRTFNTFFVYCTPWVGGILADTVWGRYKTIMIFSLVCLTGHIILVASSTPASLENVNTAMGLLVLSIAIMGLGAGSIKANVSPMIAEQYTGKLRKATLKSGEEVIISPAVTVQSIYLWFYAAINLGSCGAISASFLARDNGYWAAYLVPTAIFALVPVFLIIGKNKYVKTPPRGSILLETARVMRMALGPVWSLNPLQTWRNSRSDNFWDPAKPSTYEGGKVPAQITWDDEFVDEVARTCKACYVFLFFPFFWLCYSQIDGNLGTVAASMKLDGTPNDLIQNLNPISIVIMIPIFDHFIYPFLRKRGINFTPIKRIYAGFLVAGLAMLYAAVLQHFIYKTSPCHDNLPSECTIGPDKLPNPSPLNVWIVSGPYILVGMAEIFASITSLEYAFTKAPVRMKSVVMAFSQFQVALSSALNFALTAVNVEDKFTWLFGSFGVTAWIVGTIFFLTFRQLDREEAKLNTIGKGPRAGFADEKPSEAK</sequence>
<keyword evidence="3" id="KW-0813">Transport</keyword>
<dbReference type="SUPFAM" id="SSF103473">
    <property type="entry name" value="MFS general substrate transporter"/>
    <property type="match status" value="1"/>
</dbReference>
<evidence type="ECO:0008006" key="10">
    <source>
        <dbReference type="Google" id="ProtNLM"/>
    </source>
</evidence>
<organism evidence="8 9">
    <name type="scientific">Psilocybe cyanescens</name>
    <dbReference type="NCBI Taxonomy" id="93625"/>
    <lineage>
        <taxon>Eukaryota</taxon>
        <taxon>Fungi</taxon>
        <taxon>Dikarya</taxon>
        <taxon>Basidiomycota</taxon>
        <taxon>Agaricomycotina</taxon>
        <taxon>Agaricomycetes</taxon>
        <taxon>Agaricomycetidae</taxon>
        <taxon>Agaricales</taxon>
        <taxon>Agaricineae</taxon>
        <taxon>Strophariaceae</taxon>
        <taxon>Psilocybe</taxon>
    </lineage>
</organism>
<dbReference type="AlphaFoldDB" id="A0A409WF65"/>
<proteinExistence type="inferred from homology"/>
<comment type="caution">
    <text evidence="8">The sequence shown here is derived from an EMBL/GenBank/DDBJ whole genome shotgun (WGS) entry which is preliminary data.</text>
</comment>
<dbReference type="Pfam" id="PF00854">
    <property type="entry name" value="PTR2"/>
    <property type="match status" value="1"/>
</dbReference>
<dbReference type="InterPro" id="IPR018456">
    <property type="entry name" value="PTR2_symporter_CS"/>
</dbReference>
<feature type="transmembrane region" description="Helical" evidence="7">
    <location>
        <begin position="366"/>
        <end position="383"/>
    </location>
</feature>
<dbReference type="InterPro" id="IPR036259">
    <property type="entry name" value="MFS_trans_sf"/>
</dbReference>
<feature type="transmembrane region" description="Helical" evidence="7">
    <location>
        <begin position="183"/>
        <end position="201"/>
    </location>
</feature>
<protein>
    <recommendedName>
        <fullName evidence="10">Major facilitator superfamily (MFS) profile domain-containing protein</fullName>
    </recommendedName>
</protein>
<name>A0A409WF65_PSICY</name>
<feature type="transmembrane region" description="Helical" evidence="7">
    <location>
        <begin position="439"/>
        <end position="462"/>
    </location>
</feature>
<evidence type="ECO:0000256" key="5">
    <source>
        <dbReference type="ARBA" id="ARBA00022989"/>
    </source>
</evidence>
<dbReference type="InterPro" id="IPR000109">
    <property type="entry name" value="POT_fam"/>
</dbReference>
<dbReference type="EMBL" id="NHYD01003442">
    <property type="protein sequence ID" value="PPQ77159.1"/>
    <property type="molecule type" value="Genomic_DNA"/>
</dbReference>
<evidence type="ECO:0000256" key="1">
    <source>
        <dbReference type="ARBA" id="ARBA00004141"/>
    </source>
</evidence>
<feature type="transmembrane region" description="Helical" evidence="7">
    <location>
        <begin position="490"/>
        <end position="514"/>
    </location>
</feature>
<keyword evidence="9" id="KW-1185">Reference proteome</keyword>
<evidence type="ECO:0000313" key="9">
    <source>
        <dbReference type="Proteomes" id="UP000283269"/>
    </source>
</evidence>
<evidence type="ECO:0000256" key="2">
    <source>
        <dbReference type="ARBA" id="ARBA00005982"/>
    </source>
</evidence>
<feature type="transmembrane region" description="Helical" evidence="7">
    <location>
        <begin position="267"/>
        <end position="287"/>
    </location>
</feature>
<dbReference type="Gene3D" id="1.20.1250.20">
    <property type="entry name" value="MFS general substrate transporter like domains"/>
    <property type="match status" value="1"/>
</dbReference>
<comment type="subcellular location">
    <subcellularLocation>
        <location evidence="1">Membrane</location>
        <topology evidence="1">Multi-pass membrane protein</topology>
    </subcellularLocation>
</comment>
<dbReference type="GO" id="GO:0005886">
    <property type="term" value="C:plasma membrane"/>
    <property type="evidence" value="ECO:0007669"/>
    <property type="project" value="UniProtKB-ARBA"/>
</dbReference>
<evidence type="ECO:0000256" key="3">
    <source>
        <dbReference type="ARBA" id="ARBA00022448"/>
    </source>
</evidence>
<feature type="transmembrane region" description="Helical" evidence="7">
    <location>
        <begin position="239"/>
        <end position="261"/>
    </location>
</feature>
<dbReference type="OrthoDB" id="8904098at2759"/>
<evidence type="ECO:0000256" key="7">
    <source>
        <dbReference type="SAM" id="Phobius"/>
    </source>
</evidence>
<evidence type="ECO:0000313" key="8">
    <source>
        <dbReference type="EMBL" id="PPQ77159.1"/>
    </source>
</evidence>
<keyword evidence="6 7" id="KW-0472">Membrane</keyword>
<evidence type="ECO:0000256" key="4">
    <source>
        <dbReference type="ARBA" id="ARBA00022692"/>
    </source>
</evidence>
<feature type="transmembrane region" description="Helical" evidence="7">
    <location>
        <begin position="554"/>
        <end position="576"/>
    </location>
</feature>
<dbReference type="PANTHER" id="PTHR11654">
    <property type="entry name" value="OLIGOPEPTIDE TRANSPORTER-RELATED"/>
    <property type="match status" value="1"/>
</dbReference>
<feature type="transmembrane region" description="Helical" evidence="7">
    <location>
        <begin position="403"/>
        <end position="427"/>
    </location>
</feature>
<dbReference type="GO" id="GO:0071916">
    <property type="term" value="F:dipeptide transmembrane transporter activity"/>
    <property type="evidence" value="ECO:0007669"/>
    <property type="project" value="UniProtKB-ARBA"/>
</dbReference>
<feature type="transmembrane region" description="Helical" evidence="7">
    <location>
        <begin position="526"/>
        <end position="548"/>
    </location>
</feature>
<dbReference type="InParanoid" id="A0A409WF65"/>
<dbReference type="Proteomes" id="UP000283269">
    <property type="component" value="Unassembled WGS sequence"/>
</dbReference>
<dbReference type="FunCoup" id="A0A409WF65">
    <property type="interactions" value="294"/>
</dbReference>